<gene>
    <name evidence="1" type="ORF">THTE_3410</name>
</gene>
<organism evidence="1 2">
    <name type="scientific">Thermogutta terrifontis</name>
    <dbReference type="NCBI Taxonomy" id="1331910"/>
    <lineage>
        <taxon>Bacteria</taxon>
        <taxon>Pseudomonadati</taxon>
        <taxon>Planctomycetota</taxon>
        <taxon>Planctomycetia</taxon>
        <taxon>Pirellulales</taxon>
        <taxon>Thermoguttaceae</taxon>
        <taxon>Thermogutta</taxon>
    </lineage>
</organism>
<dbReference type="KEGG" id="ttf:THTE_3410"/>
<evidence type="ECO:0000313" key="1">
    <source>
        <dbReference type="EMBL" id="ASV76012.1"/>
    </source>
</evidence>
<proteinExistence type="predicted"/>
<sequence>MGFLKKFIRNVLREGSQAQLRSSFEHLSEEELEAHLRIAKYGNFTLTDAIRPSYDLQVVPREGYRHDIYRSDNGKTVIPVLMASVSKERLFDTFMELLDPLGDEVDVVLETSHNRDRPGHHDLYREDIDMPVLKSVLWEFEDLLLNDGCTGVAVLNPDIPLEVQFDEHKLLICYGSDLRSFERILKGHGIPNDEQIRFITEAEHVHSSTEYYARRFEELKMYLGMDEGCYV</sequence>
<dbReference type="OrthoDB" id="252714at2"/>
<name>A0A286RJC0_9BACT</name>
<dbReference type="EMBL" id="CP018477">
    <property type="protein sequence ID" value="ASV76012.1"/>
    <property type="molecule type" value="Genomic_DNA"/>
</dbReference>
<evidence type="ECO:0000313" key="2">
    <source>
        <dbReference type="Proteomes" id="UP000215086"/>
    </source>
</evidence>
<dbReference type="Proteomes" id="UP000215086">
    <property type="component" value="Chromosome"/>
</dbReference>
<protein>
    <submittedName>
        <fullName evidence="1">Uncharacterized protein</fullName>
    </submittedName>
</protein>
<keyword evidence="2" id="KW-1185">Reference proteome</keyword>
<reference evidence="1 2" key="1">
    <citation type="journal article" name="Front. Microbiol.">
        <title>Sugar Metabolism of the First Thermophilic Planctomycete Thermogutta terrifontis: Comparative Genomic and Transcriptomic Approaches.</title>
        <authorList>
            <person name="Elcheninov A.G."/>
            <person name="Menzel P."/>
            <person name="Gudbergsdottir S.R."/>
            <person name="Slesarev A.I."/>
            <person name="Kadnikov V.V."/>
            <person name="Krogh A."/>
            <person name="Bonch-Osmolovskaya E.A."/>
            <person name="Peng X."/>
            <person name="Kublanov I.V."/>
        </authorList>
    </citation>
    <scope>NUCLEOTIDE SEQUENCE [LARGE SCALE GENOMIC DNA]</scope>
    <source>
        <strain evidence="1 2">R1</strain>
    </source>
</reference>
<dbReference type="RefSeq" id="WP_095415893.1">
    <property type="nucleotide sequence ID" value="NZ_CP018477.1"/>
</dbReference>
<accession>A0A286RJC0</accession>
<dbReference type="AlphaFoldDB" id="A0A286RJC0"/>